<dbReference type="OrthoDB" id="10513910at2759"/>
<proteinExistence type="predicted"/>
<accession>A0A078ABB4</accession>
<evidence type="ECO:0000313" key="2">
    <source>
        <dbReference type="EMBL" id="CDW78078.1"/>
    </source>
</evidence>
<feature type="transmembrane region" description="Helical" evidence="1">
    <location>
        <begin position="49"/>
        <end position="65"/>
    </location>
</feature>
<dbReference type="EMBL" id="CCKQ01006761">
    <property type="protein sequence ID" value="CDW78078.1"/>
    <property type="molecule type" value="Genomic_DNA"/>
</dbReference>
<dbReference type="AlphaFoldDB" id="A0A078ABB4"/>
<dbReference type="Proteomes" id="UP000039865">
    <property type="component" value="Unassembled WGS sequence"/>
</dbReference>
<keyword evidence="3" id="KW-1185">Reference proteome</keyword>
<name>A0A078ABB4_STYLE</name>
<sequence length="80" mass="8958">MMIVSGSLLIANLKYGGLFMSLAMLLLVITRDNPLLGSSDAAWRSNFQNMLRDLAVAGMGLLVFMRREIVKHRRSGHLMH</sequence>
<protein>
    <submittedName>
        <fullName evidence="2">Uncharacterized protein</fullName>
    </submittedName>
</protein>
<feature type="transmembrane region" description="Helical" evidence="1">
    <location>
        <begin position="12"/>
        <end position="29"/>
    </location>
</feature>
<reference evidence="2 3" key="1">
    <citation type="submission" date="2014-06" db="EMBL/GenBank/DDBJ databases">
        <authorList>
            <person name="Swart Estienne"/>
        </authorList>
    </citation>
    <scope>NUCLEOTIDE SEQUENCE [LARGE SCALE GENOMIC DNA]</scope>
    <source>
        <strain evidence="2 3">130c</strain>
    </source>
</reference>
<dbReference type="InParanoid" id="A0A078ABB4"/>
<evidence type="ECO:0000256" key="1">
    <source>
        <dbReference type="SAM" id="Phobius"/>
    </source>
</evidence>
<keyword evidence="1" id="KW-0812">Transmembrane</keyword>
<keyword evidence="1" id="KW-1133">Transmembrane helix</keyword>
<gene>
    <name evidence="2" type="primary">Contig15201.g16193</name>
    <name evidence="2" type="ORF">STYLEM_7049</name>
</gene>
<organism evidence="2 3">
    <name type="scientific">Stylonychia lemnae</name>
    <name type="common">Ciliate</name>
    <dbReference type="NCBI Taxonomy" id="5949"/>
    <lineage>
        <taxon>Eukaryota</taxon>
        <taxon>Sar</taxon>
        <taxon>Alveolata</taxon>
        <taxon>Ciliophora</taxon>
        <taxon>Intramacronucleata</taxon>
        <taxon>Spirotrichea</taxon>
        <taxon>Stichotrichia</taxon>
        <taxon>Sporadotrichida</taxon>
        <taxon>Oxytrichidae</taxon>
        <taxon>Stylonychinae</taxon>
        <taxon>Stylonychia</taxon>
    </lineage>
</organism>
<keyword evidence="1" id="KW-0472">Membrane</keyword>
<evidence type="ECO:0000313" key="3">
    <source>
        <dbReference type="Proteomes" id="UP000039865"/>
    </source>
</evidence>